<feature type="transmembrane region" description="Helical" evidence="9">
    <location>
        <begin position="54"/>
        <end position="76"/>
    </location>
</feature>
<evidence type="ECO:0000256" key="5">
    <source>
        <dbReference type="ARBA" id="ARBA00022692"/>
    </source>
</evidence>
<dbReference type="InterPro" id="IPR055348">
    <property type="entry name" value="DctQ"/>
</dbReference>
<dbReference type="KEGG" id="paro:CUV01_13250"/>
<evidence type="ECO:0000313" key="11">
    <source>
        <dbReference type="EMBL" id="AUH34227.1"/>
    </source>
</evidence>
<dbReference type="GO" id="GO:0015740">
    <property type="term" value="P:C4-dicarboxylate transport"/>
    <property type="evidence" value="ECO:0007669"/>
    <property type="project" value="TreeGrafter"/>
</dbReference>
<evidence type="ECO:0000256" key="4">
    <source>
        <dbReference type="ARBA" id="ARBA00022519"/>
    </source>
</evidence>
<comment type="function">
    <text evidence="9">Part of the tripartite ATP-independent periplasmic (TRAP) transport system.</text>
</comment>
<gene>
    <name evidence="11" type="ORF">CUV01_13250</name>
</gene>
<accession>A0A2K9ELC2</accession>
<dbReference type="Proteomes" id="UP000233742">
    <property type="component" value="Chromosome"/>
</dbReference>
<protein>
    <recommendedName>
        <fullName evidence="9">TRAP transporter small permease protein</fullName>
    </recommendedName>
</protein>
<name>A0A2K9ELC2_9RHOB</name>
<keyword evidence="12" id="KW-1185">Reference proteome</keyword>
<feature type="transmembrane region" description="Helical" evidence="9">
    <location>
        <begin position="131"/>
        <end position="151"/>
    </location>
</feature>
<keyword evidence="2 9" id="KW-0813">Transport</keyword>
<evidence type="ECO:0000256" key="7">
    <source>
        <dbReference type="ARBA" id="ARBA00023136"/>
    </source>
</evidence>
<sequence>MEDGKMQRLDRLLWRIVDAAILLAVLGMVALIALQVGSRLVGASIPWTEELSRFLFIWTVWLGLAASFRAGAHPALEIAPVSTSRRLRLVFTIVPAVATVILFVAVTYYGYKLLSQQITFGEKSPILQVGMWWATLPLVLGSALSIIGVVVDACQGHADKSDFQKAVASHEGNAK</sequence>
<feature type="transmembrane region" description="Helical" evidence="9">
    <location>
        <begin position="88"/>
        <end position="111"/>
    </location>
</feature>
<dbReference type="GO" id="GO:0005886">
    <property type="term" value="C:plasma membrane"/>
    <property type="evidence" value="ECO:0007669"/>
    <property type="project" value="UniProtKB-SubCell"/>
</dbReference>
<reference evidence="11 12" key="1">
    <citation type="submission" date="2017-12" db="EMBL/GenBank/DDBJ databases">
        <authorList>
            <person name="Hurst M.R.H."/>
        </authorList>
    </citation>
    <scope>NUCLEOTIDE SEQUENCE [LARGE SCALE GENOMIC DNA]</scope>
    <source>
        <strain evidence="11 12">BM15</strain>
    </source>
</reference>
<evidence type="ECO:0000256" key="8">
    <source>
        <dbReference type="ARBA" id="ARBA00038436"/>
    </source>
</evidence>
<keyword evidence="3" id="KW-1003">Cell membrane</keyword>
<keyword evidence="5 9" id="KW-0812">Transmembrane</keyword>
<comment type="subcellular location">
    <subcellularLocation>
        <location evidence="1 9">Cell inner membrane</location>
        <topology evidence="1 9">Multi-pass membrane protein</topology>
    </subcellularLocation>
</comment>
<dbReference type="AlphaFoldDB" id="A0A2K9ELC2"/>
<dbReference type="PANTHER" id="PTHR35011:SF2">
    <property type="entry name" value="2,3-DIKETO-L-GULONATE TRAP TRANSPORTER SMALL PERMEASE PROTEIN YIAM"/>
    <property type="match status" value="1"/>
</dbReference>
<evidence type="ECO:0000313" key="12">
    <source>
        <dbReference type="Proteomes" id="UP000233742"/>
    </source>
</evidence>
<dbReference type="EMBL" id="CP025408">
    <property type="protein sequence ID" value="AUH34227.1"/>
    <property type="molecule type" value="Genomic_DNA"/>
</dbReference>
<dbReference type="InterPro" id="IPR007387">
    <property type="entry name" value="TRAP_DctQ"/>
</dbReference>
<keyword evidence="7 9" id="KW-0472">Membrane</keyword>
<organism evidence="11 12">
    <name type="scientific">Paracoccus tegillarcae</name>
    <dbReference type="NCBI Taxonomy" id="1529068"/>
    <lineage>
        <taxon>Bacteria</taxon>
        <taxon>Pseudomonadati</taxon>
        <taxon>Pseudomonadota</taxon>
        <taxon>Alphaproteobacteria</taxon>
        <taxon>Rhodobacterales</taxon>
        <taxon>Paracoccaceae</taxon>
        <taxon>Paracoccus</taxon>
    </lineage>
</organism>
<dbReference type="GO" id="GO:0022857">
    <property type="term" value="F:transmembrane transporter activity"/>
    <property type="evidence" value="ECO:0007669"/>
    <property type="project" value="UniProtKB-UniRule"/>
</dbReference>
<evidence type="ECO:0000259" key="10">
    <source>
        <dbReference type="Pfam" id="PF04290"/>
    </source>
</evidence>
<dbReference type="Pfam" id="PF04290">
    <property type="entry name" value="DctQ"/>
    <property type="match status" value="1"/>
</dbReference>
<keyword evidence="4 9" id="KW-0997">Cell inner membrane</keyword>
<evidence type="ECO:0000256" key="6">
    <source>
        <dbReference type="ARBA" id="ARBA00022989"/>
    </source>
</evidence>
<evidence type="ECO:0000256" key="3">
    <source>
        <dbReference type="ARBA" id="ARBA00022475"/>
    </source>
</evidence>
<evidence type="ECO:0000256" key="9">
    <source>
        <dbReference type="RuleBase" id="RU369079"/>
    </source>
</evidence>
<feature type="transmembrane region" description="Helical" evidence="9">
    <location>
        <begin position="12"/>
        <end position="34"/>
    </location>
</feature>
<comment type="similarity">
    <text evidence="8 9">Belongs to the TRAP transporter small permease family.</text>
</comment>
<proteinExistence type="inferred from homology"/>
<feature type="domain" description="Tripartite ATP-independent periplasmic transporters DctQ component" evidence="10">
    <location>
        <begin position="28"/>
        <end position="155"/>
    </location>
</feature>
<keyword evidence="6 9" id="KW-1133">Transmembrane helix</keyword>
<evidence type="ECO:0000256" key="2">
    <source>
        <dbReference type="ARBA" id="ARBA00022448"/>
    </source>
</evidence>
<dbReference type="PANTHER" id="PTHR35011">
    <property type="entry name" value="2,3-DIKETO-L-GULONATE TRAP TRANSPORTER SMALL PERMEASE PROTEIN YIAM"/>
    <property type="match status" value="1"/>
</dbReference>
<comment type="subunit">
    <text evidence="9">The complex comprises the extracytoplasmic solute receptor protein and the two transmembrane proteins.</text>
</comment>
<evidence type="ECO:0000256" key="1">
    <source>
        <dbReference type="ARBA" id="ARBA00004429"/>
    </source>
</evidence>